<protein>
    <submittedName>
        <fullName evidence="1">Uncharacterized protein</fullName>
    </submittedName>
</protein>
<evidence type="ECO:0000313" key="1">
    <source>
        <dbReference type="EMBL" id="KAH9557938.1"/>
    </source>
</evidence>
<comment type="caution">
    <text evidence="1">The sequence shown here is derived from an EMBL/GenBank/DDBJ whole genome shotgun (WGS) entry which is preliminary data.</text>
</comment>
<organism evidence="1 2">
    <name type="scientific">Sphagnum magellanicum</name>
    <dbReference type="NCBI Taxonomy" id="128215"/>
    <lineage>
        <taxon>Eukaryota</taxon>
        <taxon>Viridiplantae</taxon>
        <taxon>Streptophyta</taxon>
        <taxon>Embryophyta</taxon>
        <taxon>Bryophyta</taxon>
        <taxon>Sphagnophytina</taxon>
        <taxon>Sphagnopsida</taxon>
        <taxon>Sphagnales</taxon>
        <taxon>Sphagnaceae</taxon>
        <taxon>Sphagnum</taxon>
    </lineage>
</organism>
<evidence type="ECO:0000313" key="2">
    <source>
        <dbReference type="Proteomes" id="UP000828922"/>
    </source>
</evidence>
<dbReference type="Proteomes" id="UP000828922">
    <property type="component" value="Linkage Group LG07"/>
</dbReference>
<proteinExistence type="predicted"/>
<dbReference type="EMBL" id="CM038913">
    <property type="protein sequence ID" value="KAH9557938.1"/>
    <property type="molecule type" value="Genomic_DNA"/>
</dbReference>
<gene>
    <name evidence="1" type="ORF">CY35_07G111500</name>
</gene>
<keyword evidence="2" id="KW-1185">Reference proteome</keyword>
<accession>A0ACB8HNZ2</accession>
<name>A0ACB8HNZ2_9BRYO</name>
<reference evidence="2" key="1">
    <citation type="journal article" date="2022" name="New Phytol.">
        <title>Phylogenomic structure and speciation in an emerging model: the Sphagnum magellanicum complex (Bryophyta).</title>
        <authorList>
            <person name="Shaw A.J."/>
            <person name="Piatkowski B."/>
            <person name="Duffy A.M."/>
            <person name="Aguero B."/>
            <person name="Imwattana K."/>
            <person name="Nieto-Lugilde M."/>
            <person name="Healey A."/>
            <person name="Weston D.J."/>
            <person name="Patel M.N."/>
            <person name="Schmutz J."/>
            <person name="Grimwood J."/>
            <person name="Yavitt J.B."/>
            <person name="Hassel K."/>
            <person name="Stenoien H.K."/>
            <person name="Flatberg K.I."/>
            <person name="Bickford C.P."/>
            <person name="Hicks K.A."/>
        </authorList>
    </citation>
    <scope>NUCLEOTIDE SEQUENCE [LARGE SCALE GENOMIC DNA]</scope>
</reference>
<sequence length="200" mass="21841">MPTAQALGCSACGRAITPCLVCAFPIPVATNEREIFGSKSCGKCGVLNPVGVKNRFLLGFPPALALPPSVVRRAQVARVGRMAYTLAKHAHYVHLRALLQGRKEFDIQEEEAAGEEPLAIEETDSIDTAHPTSFEDLDLESSNPSVPEVYASPQEGLPLRFLPYLQDWRLQEGGIWKSVMAMEACRCNPLPDSEPPSKRI</sequence>